<comment type="caution">
    <text evidence="3">The sequence shown here is derived from an EMBL/GenBank/DDBJ whole genome shotgun (WGS) entry which is preliminary data.</text>
</comment>
<reference evidence="3" key="1">
    <citation type="submission" date="2020-03" db="EMBL/GenBank/DDBJ databases">
        <title>Draft Genome Sequence of Cylindrodendrum hubeiense.</title>
        <authorList>
            <person name="Buettner E."/>
            <person name="Kellner H."/>
        </authorList>
    </citation>
    <scope>NUCLEOTIDE SEQUENCE</scope>
    <source>
        <strain evidence="3">IHI 201604</strain>
    </source>
</reference>
<feature type="compositionally biased region" description="Polar residues" evidence="1">
    <location>
        <begin position="1"/>
        <end position="12"/>
    </location>
</feature>
<gene>
    <name evidence="3" type="ORF">G7Z17_g2044</name>
</gene>
<dbReference type="Pfam" id="PF20150">
    <property type="entry name" value="2EXR"/>
    <property type="match status" value="1"/>
</dbReference>
<keyword evidence="4" id="KW-1185">Reference proteome</keyword>
<organism evidence="3 4">
    <name type="scientific">Cylindrodendrum hubeiense</name>
    <dbReference type="NCBI Taxonomy" id="595255"/>
    <lineage>
        <taxon>Eukaryota</taxon>
        <taxon>Fungi</taxon>
        <taxon>Dikarya</taxon>
        <taxon>Ascomycota</taxon>
        <taxon>Pezizomycotina</taxon>
        <taxon>Sordariomycetes</taxon>
        <taxon>Hypocreomycetidae</taxon>
        <taxon>Hypocreales</taxon>
        <taxon>Nectriaceae</taxon>
        <taxon>Cylindrodendrum</taxon>
    </lineage>
</organism>
<protein>
    <recommendedName>
        <fullName evidence="2">2EXR domain-containing protein</fullName>
    </recommendedName>
</protein>
<accession>A0A9P5HIE3</accession>
<evidence type="ECO:0000313" key="4">
    <source>
        <dbReference type="Proteomes" id="UP000722485"/>
    </source>
</evidence>
<dbReference type="OrthoDB" id="5090029at2759"/>
<dbReference type="AlphaFoldDB" id="A0A9P5HIE3"/>
<proteinExistence type="predicted"/>
<dbReference type="Proteomes" id="UP000722485">
    <property type="component" value="Unassembled WGS sequence"/>
</dbReference>
<evidence type="ECO:0000313" key="3">
    <source>
        <dbReference type="EMBL" id="KAF7555559.1"/>
    </source>
</evidence>
<sequence>MNPRLTSTPQDFDQTDTTKRVPGAGGSCQRPIMNEKHAEAGSSSGKVPTKIEFQDLPAEIRQKIWQEAATTPRIICLHNADETVPGPRTHGALAIAKVNFEARQTVTRTHDLLIRRVDGQKFLVNPRVDLIFTSGIPHFTPRRGSGHGMMINPANHTTDLQNVVSVFKDLEVFLELPDFYYTLNILRPPDLFRFHRVRDFTILCEKVGKIGWVEGCQVYDPQVVGTRGRSFLWRWDQTQDEKALDEAEEYFEQKGIMGDAGVEWPLENPLLDTAAAEKAMQLHREYHTELAMTWDPWALGYIINGKPQQASVDQFIPRIGLMGYSSNETSMGGNWAGFRFFTDTRRVEFTPLAFSEVKTQLYTSWRWKEVLPQLAVRI</sequence>
<feature type="region of interest" description="Disordered" evidence="1">
    <location>
        <begin position="1"/>
        <end position="32"/>
    </location>
</feature>
<evidence type="ECO:0000259" key="2">
    <source>
        <dbReference type="Pfam" id="PF20150"/>
    </source>
</evidence>
<dbReference type="InterPro" id="IPR045518">
    <property type="entry name" value="2EXR"/>
</dbReference>
<feature type="domain" description="2EXR" evidence="2">
    <location>
        <begin position="53"/>
        <end position="131"/>
    </location>
</feature>
<evidence type="ECO:0000256" key="1">
    <source>
        <dbReference type="SAM" id="MobiDB-lite"/>
    </source>
</evidence>
<dbReference type="EMBL" id="JAANBB010000019">
    <property type="protein sequence ID" value="KAF7555559.1"/>
    <property type="molecule type" value="Genomic_DNA"/>
</dbReference>
<name>A0A9P5HIE3_9HYPO</name>